<dbReference type="EMBL" id="CM044708">
    <property type="protein sequence ID" value="KAI5650017.1"/>
    <property type="molecule type" value="Genomic_DNA"/>
</dbReference>
<comment type="caution">
    <text evidence="1">The sequence shown here is derived from an EMBL/GenBank/DDBJ whole genome shotgun (WGS) entry which is preliminary data.</text>
</comment>
<gene>
    <name evidence="1" type="ORF">M9H77_36022</name>
</gene>
<accession>A0ACB9ZQN1</accession>
<dbReference type="Proteomes" id="UP001060085">
    <property type="component" value="Linkage Group LG08"/>
</dbReference>
<protein>
    <submittedName>
        <fullName evidence="1">Uncharacterized protein</fullName>
    </submittedName>
</protein>
<evidence type="ECO:0000313" key="1">
    <source>
        <dbReference type="EMBL" id="KAI5650017.1"/>
    </source>
</evidence>
<reference evidence="2" key="1">
    <citation type="journal article" date="2023" name="Nat. Plants">
        <title>Single-cell RNA sequencing provides a high-resolution roadmap for understanding the multicellular compartmentation of specialized metabolism.</title>
        <authorList>
            <person name="Sun S."/>
            <person name="Shen X."/>
            <person name="Li Y."/>
            <person name="Li Y."/>
            <person name="Wang S."/>
            <person name="Li R."/>
            <person name="Zhang H."/>
            <person name="Shen G."/>
            <person name="Guo B."/>
            <person name="Wei J."/>
            <person name="Xu J."/>
            <person name="St-Pierre B."/>
            <person name="Chen S."/>
            <person name="Sun C."/>
        </authorList>
    </citation>
    <scope>NUCLEOTIDE SEQUENCE [LARGE SCALE GENOMIC DNA]</scope>
</reference>
<name>A0ACB9ZQN1_CATRO</name>
<keyword evidence="2" id="KW-1185">Reference proteome</keyword>
<sequence length="526" mass="57813">MGWRNGVGTHCILITSVLHHLNLTYLISLDLQGNGFNSGIPLWLSHMTYLTNLHLAGNYFYGPFPNFLSKLTSLTVLGIFSNGLSNSIPNSLCYMSSLVTLYLHFNHFQGSLPNCIGNLSSLKELNLDFNKISGNLPTECFFINGDLPPSLQNLKRLQVLDLGGNGLQGLIPAGSVGEIPQEMILQGLQNLNLFLNHLTGSVPTNIGNLKQLESLDLSINQLSVSIPQTLSALKSLSFLNLSFNKLSGPANLVDHHKSILFWFTVGLGPVGVSGLGSILIFKKRSCYSYFQFVDDLNFGESVIGGLTMALNPGIQHLVETDSTAVSDLINNERPISHPLFSIIHDCRSTMTSFVGIRLSHAYRRANFCANSLAKHGESMDFLVDGGNTYQASLLENDAQRAKTPRLICTSVKAFHKPSISCLPLPQGEIEIKKCAIIGREEGCKSSKNKVWRTGKIIIPQFLVFAGSMNPLTLPFDATISNSPITFRSFTMTAREEGKPPLYIGFDDEEGIETFLIEDYYVVNENM</sequence>
<organism evidence="1 2">
    <name type="scientific">Catharanthus roseus</name>
    <name type="common">Madagascar periwinkle</name>
    <name type="synonym">Vinca rosea</name>
    <dbReference type="NCBI Taxonomy" id="4058"/>
    <lineage>
        <taxon>Eukaryota</taxon>
        <taxon>Viridiplantae</taxon>
        <taxon>Streptophyta</taxon>
        <taxon>Embryophyta</taxon>
        <taxon>Tracheophyta</taxon>
        <taxon>Spermatophyta</taxon>
        <taxon>Magnoliopsida</taxon>
        <taxon>eudicotyledons</taxon>
        <taxon>Gunneridae</taxon>
        <taxon>Pentapetalae</taxon>
        <taxon>asterids</taxon>
        <taxon>lamiids</taxon>
        <taxon>Gentianales</taxon>
        <taxon>Apocynaceae</taxon>
        <taxon>Rauvolfioideae</taxon>
        <taxon>Vinceae</taxon>
        <taxon>Catharanthinae</taxon>
        <taxon>Catharanthus</taxon>
    </lineage>
</organism>
<proteinExistence type="predicted"/>
<evidence type="ECO:0000313" key="2">
    <source>
        <dbReference type="Proteomes" id="UP001060085"/>
    </source>
</evidence>